<evidence type="ECO:0000256" key="1">
    <source>
        <dbReference type="ARBA" id="ARBA00005562"/>
    </source>
</evidence>
<dbReference type="GO" id="GO:0030154">
    <property type="term" value="P:cell differentiation"/>
    <property type="evidence" value="ECO:0007669"/>
    <property type="project" value="TreeGrafter"/>
</dbReference>
<organism evidence="7 8">
    <name type="scientific">Gasterosteus aculeatus aculeatus</name>
    <name type="common">three-spined stickleback</name>
    <dbReference type="NCBI Taxonomy" id="481459"/>
    <lineage>
        <taxon>Eukaryota</taxon>
        <taxon>Metazoa</taxon>
        <taxon>Chordata</taxon>
        <taxon>Craniata</taxon>
        <taxon>Vertebrata</taxon>
        <taxon>Euteleostomi</taxon>
        <taxon>Actinopterygii</taxon>
        <taxon>Neopterygii</taxon>
        <taxon>Teleostei</taxon>
        <taxon>Neoteleostei</taxon>
        <taxon>Acanthomorphata</taxon>
        <taxon>Eupercaria</taxon>
        <taxon>Perciformes</taxon>
        <taxon>Cottioidei</taxon>
        <taxon>Gasterosteales</taxon>
        <taxon>Gasterosteidae</taxon>
        <taxon>Gasterosteus</taxon>
    </lineage>
</organism>
<reference evidence="7 8" key="1">
    <citation type="journal article" date="2021" name="G3 (Bethesda)">
        <title>Improved contiguity of the threespine stickleback genome using long-read sequencing.</title>
        <authorList>
            <person name="Nath S."/>
            <person name="Shaw D.E."/>
            <person name="White M.A."/>
        </authorList>
    </citation>
    <scope>NUCLEOTIDE SEQUENCE [LARGE SCALE GENOMIC DNA]</scope>
    <source>
        <strain evidence="7 8">Lake Benthic</strain>
    </source>
</reference>
<comment type="subcellular location">
    <subcellularLocation>
        <location evidence="3">Nucleus</location>
    </subcellularLocation>
</comment>
<protein>
    <submittedName>
        <fullName evidence="7">ETS transcription factor ELK4</fullName>
    </submittedName>
</protein>
<feature type="region of interest" description="Disordered" evidence="4">
    <location>
        <begin position="297"/>
        <end position="344"/>
    </location>
</feature>
<dbReference type="InterPro" id="IPR046328">
    <property type="entry name" value="ETS_fam"/>
</dbReference>
<dbReference type="Pfam" id="PF00178">
    <property type="entry name" value="Ets"/>
    <property type="match status" value="1"/>
</dbReference>
<feature type="region of interest" description="Disordered" evidence="4">
    <location>
        <begin position="95"/>
        <end position="143"/>
    </location>
</feature>
<dbReference type="InterPro" id="IPR000418">
    <property type="entry name" value="Ets_dom"/>
</dbReference>
<dbReference type="PROSITE" id="PS50061">
    <property type="entry name" value="ETS_DOMAIN_3"/>
    <property type="match status" value="1"/>
</dbReference>
<reference evidence="7" key="2">
    <citation type="submission" date="2025-08" db="UniProtKB">
        <authorList>
            <consortium name="Ensembl"/>
        </authorList>
    </citation>
    <scope>IDENTIFICATION</scope>
</reference>
<dbReference type="Gene3D" id="1.10.10.10">
    <property type="entry name" value="Winged helix-like DNA-binding domain superfamily/Winged helix DNA-binding domain"/>
    <property type="match status" value="1"/>
</dbReference>
<evidence type="ECO:0000256" key="3">
    <source>
        <dbReference type="RuleBase" id="RU004019"/>
    </source>
</evidence>
<dbReference type="FunCoup" id="G3PA90">
    <property type="interactions" value="1541"/>
</dbReference>
<dbReference type="Proteomes" id="UP000007635">
    <property type="component" value="Chromosome XVII"/>
</dbReference>
<feature type="region of interest" description="Disordered" evidence="4">
    <location>
        <begin position="349"/>
        <end position="368"/>
    </location>
</feature>
<evidence type="ECO:0000313" key="7">
    <source>
        <dbReference type="Ensembl" id="ENSGACP00000014514.2"/>
    </source>
</evidence>
<feature type="compositionally biased region" description="Basic and acidic residues" evidence="4">
    <location>
        <begin position="311"/>
        <end position="322"/>
    </location>
</feature>
<feature type="chain" id="PRO_5043881646" evidence="5">
    <location>
        <begin position="22"/>
        <end position="486"/>
    </location>
</feature>
<keyword evidence="2 3" id="KW-0238">DNA-binding</keyword>
<accession>G3PA90</accession>
<dbReference type="PRINTS" id="PR00454">
    <property type="entry name" value="ETSDOMAIN"/>
</dbReference>
<dbReference type="GO" id="GO:0000981">
    <property type="term" value="F:DNA-binding transcription factor activity, RNA polymerase II-specific"/>
    <property type="evidence" value="ECO:0007669"/>
    <property type="project" value="TreeGrafter"/>
</dbReference>
<reference evidence="7" key="3">
    <citation type="submission" date="2025-09" db="UniProtKB">
        <authorList>
            <consortium name="Ensembl"/>
        </authorList>
    </citation>
    <scope>IDENTIFICATION</scope>
</reference>
<dbReference type="GO" id="GO:0005634">
    <property type="term" value="C:nucleus"/>
    <property type="evidence" value="ECO:0007669"/>
    <property type="project" value="UniProtKB-SubCell"/>
</dbReference>
<dbReference type="PANTHER" id="PTHR11849:SF21">
    <property type="entry name" value="ETS DOMAIN-CONTAINING PROTEIN ELK-4"/>
    <property type="match status" value="1"/>
</dbReference>
<feature type="compositionally biased region" description="Polar residues" evidence="4">
    <location>
        <begin position="298"/>
        <end position="310"/>
    </location>
</feature>
<dbReference type="SUPFAM" id="SSF46785">
    <property type="entry name" value="Winged helix' DNA-binding domain"/>
    <property type="match status" value="1"/>
</dbReference>
<evidence type="ECO:0000256" key="5">
    <source>
        <dbReference type="SAM" id="SignalP"/>
    </source>
</evidence>
<dbReference type="InterPro" id="IPR036388">
    <property type="entry name" value="WH-like_DNA-bd_sf"/>
</dbReference>
<dbReference type="PROSITE" id="PS00345">
    <property type="entry name" value="ETS_DOMAIN_1"/>
    <property type="match status" value="1"/>
</dbReference>
<dbReference type="eggNOG" id="KOG3806">
    <property type="taxonomic scope" value="Eukaryota"/>
</dbReference>
<dbReference type="Bgee" id="ENSGACG00000010970">
    <property type="expression patterns" value="Expressed in zone of skin and 11 other cell types or tissues"/>
</dbReference>
<dbReference type="SMART" id="SM00413">
    <property type="entry name" value="ETS"/>
    <property type="match status" value="1"/>
</dbReference>
<dbReference type="InterPro" id="IPR036390">
    <property type="entry name" value="WH_DNA-bd_sf"/>
</dbReference>
<feature type="compositionally biased region" description="Polar residues" evidence="4">
    <location>
        <begin position="128"/>
        <end position="143"/>
    </location>
</feature>
<dbReference type="Ensembl" id="ENSGACT00000014540.2">
    <property type="protein sequence ID" value="ENSGACP00000014514.2"/>
    <property type="gene ID" value="ENSGACG00000010970.2"/>
</dbReference>
<keyword evidence="3" id="KW-0539">Nucleus</keyword>
<dbReference type="GO" id="GO:0043565">
    <property type="term" value="F:sequence-specific DNA binding"/>
    <property type="evidence" value="ECO:0007669"/>
    <property type="project" value="InterPro"/>
</dbReference>
<name>G3PA90_GASAC</name>
<dbReference type="PANTHER" id="PTHR11849">
    <property type="entry name" value="ETS"/>
    <property type="match status" value="1"/>
</dbReference>
<evidence type="ECO:0000259" key="6">
    <source>
        <dbReference type="PROSITE" id="PS50061"/>
    </source>
</evidence>
<keyword evidence="8" id="KW-1185">Reference proteome</keyword>
<evidence type="ECO:0000313" key="8">
    <source>
        <dbReference type="Proteomes" id="UP000007635"/>
    </source>
</evidence>
<dbReference type="STRING" id="69293.ENSGACP00000014514"/>
<dbReference type="AlphaFoldDB" id="G3PA90"/>
<proteinExistence type="inferred from homology"/>
<feature type="signal peptide" evidence="5">
    <location>
        <begin position="1"/>
        <end position="21"/>
    </location>
</feature>
<dbReference type="InParanoid" id="G3PA90"/>
<evidence type="ECO:0000256" key="4">
    <source>
        <dbReference type="SAM" id="MobiDB-lite"/>
    </source>
</evidence>
<feature type="region of interest" description="Disordered" evidence="4">
    <location>
        <begin position="176"/>
        <end position="202"/>
    </location>
</feature>
<sequence>MDNSVTLWQFLLQLLLDSSNDQLICWTNEEGEFKLLQAEEVARLWGARKNKPNMNYDKLSRALRYYYDKNIIKKVNGQKFVYRFVSYPDILKGEVPTQTEGGDAGAGGTPQLSKRGDGTPQEGESGDRSSTAALGSSNKQSNRNDYIHSGLYTSFTLNSLQNGRQLFKSIKIENPAERFSDKRGPAASAREPSPQQPPALPSVIKFGNTPPKLAPAQLAQAAVEPSLVSNYLDSLRALPPRAGDIRPHSSLTSQAVYLFEHVRPAEPAFGLPDLISASPSPSLVPDSSQELVIDSDMESGSSQPANNQAADHSDAQAHEKASAHTNAAHTTPLKPGSDVGLSGDEASLLDAETSSSSPSSSTTLSTLCLGKSRKPPKILQISPPTLLVTASDFSPMNLCSPSLPTASLTPAVLQTPTLLLTPSPLLSNIHFWSTLSPVAPVSPATRRQGAHLFQFPSVLNPQFQIPMHSMDGTNTPGPITPDPQKT</sequence>
<feature type="domain" description="ETS" evidence="6">
    <location>
        <begin position="5"/>
        <end position="85"/>
    </location>
</feature>
<dbReference type="GeneTree" id="ENSGT00940000158900"/>
<dbReference type="OMA" id="NIANSHM"/>
<dbReference type="PROSITE" id="PS00346">
    <property type="entry name" value="ETS_DOMAIN_2"/>
    <property type="match status" value="1"/>
</dbReference>
<keyword evidence="5" id="KW-0732">Signal</keyword>
<evidence type="ECO:0000256" key="2">
    <source>
        <dbReference type="ARBA" id="ARBA00023125"/>
    </source>
</evidence>
<comment type="similarity">
    <text evidence="1 3">Belongs to the ETS family.</text>
</comment>